<proteinExistence type="predicted"/>
<dbReference type="InParanoid" id="A0A6P9EKA4"/>
<evidence type="ECO:0000313" key="1">
    <source>
        <dbReference type="Proteomes" id="UP000235220"/>
    </source>
</evidence>
<organism evidence="1 2">
    <name type="scientific">Juglans regia</name>
    <name type="common">English walnut</name>
    <dbReference type="NCBI Taxonomy" id="51240"/>
    <lineage>
        <taxon>Eukaryota</taxon>
        <taxon>Viridiplantae</taxon>
        <taxon>Streptophyta</taxon>
        <taxon>Embryophyta</taxon>
        <taxon>Tracheophyta</taxon>
        <taxon>Spermatophyta</taxon>
        <taxon>Magnoliopsida</taxon>
        <taxon>eudicotyledons</taxon>
        <taxon>Gunneridae</taxon>
        <taxon>Pentapetalae</taxon>
        <taxon>rosids</taxon>
        <taxon>fabids</taxon>
        <taxon>Fagales</taxon>
        <taxon>Juglandaceae</taxon>
        <taxon>Juglans</taxon>
    </lineage>
</organism>
<dbReference type="Proteomes" id="UP000235220">
    <property type="component" value="Chromosome 8"/>
</dbReference>
<dbReference type="KEGG" id="jre:109006175"/>
<dbReference type="GeneID" id="109006175"/>
<dbReference type="AlphaFoldDB" id="A0A6P9EKA4"/>
<evidence type="ECO:0000313" key="2">
    <source>
        <dbReference type="RefSeq" id="XP_035548880.1"/>
    </source>
</evidence>
<sequence length="159" mass="18335">MKLTSDLHKKRLDVIRTLMETPHSETNTSNPKEMVRQGLGNPVGANYLVGRINEYRLPIANSCNLLSNYMNYRRERSQQSIIFYNVFSVDLLSFCWGYKKLAMTDRARACPPSSSQTIGVGWALPLYSTRLLEKGFSYVWTRIHFLSEFAIDKCLLFVL</sequence>
<accession>A0A6P9EKA4</accession>
<keyword evidence="1" id="KW-1185">Reference proteome</keyword>
<dbReference type="RefSeq" id="XP_035548880.1">
    <property type="nucleotide sequence ID" value="XM_035692987.1"/>
</dbReference>
<dbReference type="OrthoDB" id="2193432at2759"/>
<protein>
    <submittedName>
        <fullName evidence="2">Uncharacterized protein LOC109006175</fullName>
    </submittedName>
</protein>
<gene>
    <name evidence="2" type="primary">LOC109006175</name>
</gene>
<reference evidence="2" key="1">
    <citation type="submission" date="2025-08" db="UniProtKB">
        <authorList>
            <consortium name="RefSeq"/>
        </authorList>
    </citation>
    <scope>IDENTIFICATION</scope>
    <source>
        <tissue evidence="2">Leaves</tissue>
    </source>
</reference>
<name>A0A6P9EKA4_JUGRE</name>